<sequence length="733" mass="80388">MTAALAITEVTGEAAPPVDAMVPSALRSDLAISHQLFEGRAFAIIKDPLSLKYFRLPAEDYALAALFDGTRSVKEIREAFLRSHPHAGLADGPQAITTRIVAFANELLTAGFLEATGAGARRQLELKRLRHKPATPWGLFMKALFLKIPLWDPDALLIRLERPLRWLWSWAGFAISLVILLAGTAVFAVNFPRIAPSLNDFLSLPNLALVWVLTIAVKVIHEFGHGLTCKHYGGEVHEMGAMVIVFSPFLYADVTDSYLFPKRRHRILVAAAGIYIELIIAAVATLLWAVSQPGPTQQLLFNLMLITSVWTVLFNANPLMKFDGYYMLTDILGVPNLRAKAQMCVSDLFRRWIFGGGTPPQVERLLPRRNRGWFVLYSLAAQLYMLQITLGIAMIFHYLLEPYGLGWLGDAIGAGALVSMLIVPVSTFFKSQFAKSATTAGAWRRPAWVLGGLLLLGALVMLLPWQITVERPAVLLPMQAGWVRAEVPGRVAEVKVTTGQEVRKGDPVAVLTNLRLTSNVEIARMEVERARRQVDLTLGAAAPAYYQQAKAGLAAAELALKEAQSLAERLILRAPESGIVLTPDLDRLAAGSLRPGDALCEIAALSPAQVYIPLNEQQARHIRAGQKVELRVAAISGRTYSGLVTEDLKTPPSDELPPNLIATLGGDIAAQPDAEGKLKPLEVTYGVLVSLPNEDVSLRPGMTGRARIYGDHLQVWQVLWMKVLDFVSLDYRL</sequence>
<accession>A0ABP9NTM6</accession>
<feature type="transmembrane region" description="Helical" evidence="4">
    <location>
        <begin position="267"/>
        <end position="287"/>
    </location>
</feature>
<feature type="transmembrane region" description="Helical" evidence="4">
    <location>
        <begin position="240"/>
        <end position="260"/>
    </location>
</feature>
<feature type="coiled-coil region" evidence="3">
    <location>
        <begin position="513"/>
        <end position="573"/>
    </location>
</feature>
<feature type="transmembrane region" description="Helical" evidence="4">
    <location>
        <begin position="201"/>
        <end position="220"/>
    </location>
</feature>
<feature type="transmembrane region" description="Helical" evidence="4">
    <location>
        <begin position="405"/>
        <end position="426"/>
    </location>
</feature>
<dbReference type="PANTHER" id="PTHR32347:SF23">
    <property type="entry name" value="BLL5650 PROTEIN"/>
    <property type="match status" value="1"/>
</dbReference>
<feature type="transmembrane region" description="Helical" evidence="4">
    <location>
        <begin position="299"/>
        <end position="317"/>
    </location>
</feature>
<keyword evidence="6" id="KW-1185">Reference proteome</keyword>
<feature type="transmembrane region" description="Helical" evidence="4">
    <location>
        <begin position="166"/>
        <end position="189"/>
    </location>
</feature>
<dbReference type="Proteomes" id="UP001499852">
    <property type="component" value="Unassembled WGS sequence"/>
</dbReference>
<dbReference type="SUPFAM" id="SSF111369">
    <property type="entry name" value="HlyD-like secretion proteins"/>
    <property type="match status" value="1"/>
</dbReference>
<dbReference type="EMBL" id="BAABIA010000001">
    <property type="protein sequence ID" value="GAA5133819.1"/>
    <property type="molecule type" value="Genomic_DNA"/>
</dbReference>
<dbReference type="RefSeq" id="WP_345734735.1">
    <property type="nucleotide sequence ID" value="NZ_BAABIA010000001.1"/>
</dbReference>
<dbReference type="Gene3D" id="2.40.50.100">
    <property type="match status" value="1"/>
</dbReference>
<evidence type="ECO:0000256" key="4">
    <source>
        <dbReference type="SAM" id="Phobius"/>
    </source>
</evidence>
<proteinExistence type="predicted"/>
<dbReference type="Gene3D" id="2.40.30.170">
    <property type="match status" value="1"/>
</dbReference>
<dbReference type="InterPro" id="IPR050465">
    <property type="entry name" value="UPF0194_transport"/>
</dbReference>
<organism evidence="5 6">
    <name type="scientific">Prosthecobacter algae</name>
    <dbReference type="NCBI Taxonomy" id="1144682"/>
    <lineage>
        <taxon>Bacteria</taxon>
        <taxon>Pseudomonadati</taxon>
        <taxon>Verrucomicrobiota</taxon>
        <taxon>Verrucomicrobiia</taxon>
        <taxon>Verrucomicrobiales</taxon>
        <taxon>Verrucomicrobiaceae</taxon>
        <taxon>Prosthecobacter</taxon>
    </lineage>
</organism>
<evidence type="ECO:0000256" key="2">
    <source>
        <dbReference type="ARBA" id="ARBA00023054"/>
    </source>
</evidence>
<evidence type="ECO:0000256" key="3">
    <source>
        <dbReference type="SAM" id="Coils"/>
    </source>
</evidence>
<evidence type="ECO:0000313" key="5">
    <source>
        <dbReference type="EMBL" id="GAA5133819.1"/>
    </source>
</evidence>
<dbReference type="PANTHER" id="PTHR32347">
    <property type="entry name" value="EFFLUX SYSTEM COMPONENT YKNX-RELATED"/>
    <property type="match status" value="1"/>
</dbReference>
<gene>
    <name evidence="5" type="ORF">GCM10023213_04360</name>
</gene>
<comment type="subcellular location">
    <subcellularLocation>
        <location evidence="1">Cell envelope</location>
    </subcellularLocation>
</comment>
<keyword evidence="4" id="KW-0472">Membrane</keyword>
<keyword evidence="4" id="KW-0812">Transmembrane</keyword>
<evidence type="ECO:0000256" key="1">
    <source>
        <dbReference type="ARBA" id="ARBA00004196"/>
    </source>
</evidence>
<feature type="transmembrane region" description="Helical" evidence="4">
    <location>
        <begin position="447"/>
        <end position="467"/>
    </location>
</feature>
<evidence type="ECO:0000313" key="6">
    <source>
        <dbReference type="Proteomes" id="UP001499852"/>
    </source>
</evidence>
<feature type="transmembrane region" description="Helical" evidence="4">
    <location>
        <begin position="374"/>
        <end position="399"/>
    </location>
</feature>
<reference evidence="6" key="1">
    <citation type="journal article" date="2019" name="Int. J. Syst. Evol. Microbiol.">
        <title>The Global Catalogue of Microorganisms (GCM) 10K type strain sequencing project: providing services to taxonomists for standard genome sequencing and annotation.</title>
        <authorList>
            <consortium name="The Broad Institute Genomics Platform"/>
            <consortium name="The Broad Institute Genome Sequencing Center for Infectious Disease"/>
            <person name="Wu L."/>
            <person name="Ma J."/>
        </authorList>
    </citation>
    <scope>NUCLEOTIDE SEQUENCE [LARGE SCALE GENOMIC DNA]</scope>
    <source>
        <strain evidence="6">JCM 18053</strain>
    </source>
</reference>
<protein>
    <submittedName>
        <fullName evidence="5">Hemolysin D</fullName>
    </submittedName>
</protein>
<name>A0ABP9NTM6_9BACT</name>
<comment type="caution">
    <text evidence="5">The sequence shown here is derived from an EMBL/GenBank/DDBJ whole genome shotgun (WGS) entry which is preliminary data.</text>
</comment>
<keyword evidence="4" id="KW-1133">Transmembrane helix</keyword>
<keyword evidence="2 3" id="KW-0175">Coiled coil</keyword>